<dbReference type="AlphaFoldDB" id="A0A6H9S0Z6"/>
<proteinExistence type="predicted"/>
<feature type="non-terminal residue" evidence="1">
    <location>
        <position position="34"/>
    </location>
</feature>
<evidence type="ECO:0000313" key="1">
    <source>
        <dbReference type="EMBL" id="KAB0529358.1"/>
    </source>
</evidence>
<dbReference type="EMBL" id="VZPQ01000878">
    <property type="protein sequence ID" value="KAB0529358.1"/>
    <property type="molecule type" value="Genomic_DNA"/>
</dbReference>
<name>A0A6H9S0Z6_9PSED</name>
<gene>
    <name evidence="1" type="ORF">F7R03_32740</name>
</gene>
<dbReference type="Proteomes" id="UP000423257">
    <property type="component" value="Unassembled WGS sequence"/>
</dbReference>
<reference evidence="1 2" key="1">
    <citation type="submission" date="2019-09" db="EMBL/GenBank/DDBJ databases">
        <title>Draft genome sequences of 48 bacterial type strains from the CCUG.</title>
        <authorList>
            <person name="Tunovic T."/>
            <person name="Pineiro-Iglesias B."/>
            <person name="Unosson C."/>
            <person name="Inganas E."/>
            <person name="Ohlen M."/>
            <person name="Cardew S."/>
            <person name="Jensie-Markopoulos S."/>
            <person name="Salva-Serra F."/>
            <person name="Jaen-Luchoro D."/>
            <person name="Karlsson R."/>
            <person name="Svensson-Stadler L."/>
            <person name="Chun J."/>
            <person name="Moore E."/>
        </authorList>
    </citation>
    <scope>NUCLEOTIDE SEQUENCE [LARGE SCALE GENOMIC DNA]</scope>
    <source>
        <strain evidence="1 2">CCUG 51524</strain>
    </source>
</reference>
<comment type="caution">
    <text evidence="1">The sequence shown here is derived from an EMBL/GenBank/DDBJ whole genome shotgun (WGS) entry which is preliminary data.</text>
</comment>
<evidence type="ECO:0000313" key="2">
    <source>
        <dbReference type="Proteomes" id="UP000423257"/>
    </source>
</evidence>
<sequence length="34" mass="4110">MPWNQESPMNQRIKLVVDWLSGDYTKSQLARRFN</sequence>
<organism evidence="1 2">
    <name type="scientific">Pseudomonas palleroniana</name>
    <dbReference type="NCBI Taxonomy" id="191390"/>
    <lineage>
        <taxon>Bacteria</taxon>
        <taxon>Pseudomonadati</taxon>
        <taxon>Pseudomonadota</taxon>
        <taxon>Gammaproteobacteria</taxon>
        <taxon>Pseudomonadales</taxon>
        <taxon>Pseudomonadaceae</taxon>
        <taxon>Pseudomonas</taxon>
    </lineage>
</organism>
<protein>
    <submittedName>
        <fullName evidence="1">Helix-turn-helix domain-containing protein</fullName>
    </submittedName>
</protein>
<accession>A0A6H9S0Z6</accession>